<organism evidence="2 3">
    <name type="scientific">Culex nigripalpus nucleopolyhedrovirus (isolate Florida/1997)</name>
    <name type="common">CuniNPV</name>
    <dbReference type="NCBI Taxonomy" id="645993"/>
    <lineage>
        <taxon>Viruses</taxon>
        <taxon>Viruses incertae sedis</taxon>
        <taxon>Naldaviricetes</taxon>
        <taxon>Lefavirales</taxon>
        <taxon>Baculoviridae</taxon>
        <taxon>Deltabaculovirus</taxon>
    </lineage>
</organism>
<keyword evidence="1" id="KW-0472">Membrane</keyword>
<dbReference type="RefSeq" id="NP_203323.1">
    <property type="nucleotide sequence ID" value="NC_003084.1"/>
</dbReference>
<dbReference type="KEGG" id="vg:921881"/>
<keyword evidence="3" id="KW-1185">Reference proteome</keyword>
<keyword evidence="1" id="KW-0812">Transmembrane</keyword>
<dbReference type="Proteomes" id="UP000006635">
    <property type="component" value="Segment"/>
</dbReference>
<keyword evidence="1" id="KW-1133">Transmembrane helix</keyword>
<evidence type="ECO:0000256" key="1">
    <source>
        <dbReference type="SAM" id="Phobius"/>
    </source>
</evidence>
<evidence type="ECO:0000313" key="3">
    <source>
        <dbReference type="Proteomes" id="UP000006635"/>
    </source>
</evidence>
<dbReference type="EMBL" id="AF403738">
    <property type="protein sequence ID" value="AAK94097.1"/>
    <property type="molecule type" value="Genomic_DNA"/>
</dbReference>
<reference evidence="2 3" key="1">
    <citation type="journal article" date="2001" name="J. Virol.">
        <title>Genome sequence of a baculovirus pathogenic for Culex nigripalpus.</title>
        <authorList>
            <person name="Afonso C.L."/>
            <person name="Tulman E.R."/>
            <person name="Lu Z."/>
            <person name="Balinsky C.A."/>
            <person name="Moser B.A."/>
            <person name="Becnel J.J."/>
            <person name="Rock D.L."/>
            <person name="Kutish G.F."/>
        </authorList>
    </citation>
    <scope>NUCLEOTIDE SEQUENCE [LARGE SCALE GENOMIC DNA]</scope>
    <source>
        <strain evidence="3">Isolate Florida/1997</strain>
    </source>
</reference>
<feature type="transmembrane region" description="Helical" evidence="1">
    <location>
        <begin position="20"/>
        <end position="48"/>
    </location>
</feature>
<protein>
    <submittedName>
        <fullName evidence="2">Uncharacterized protein</fullName>
    </submittedName>
</protein>
<gene>
    <name evidence="2" type="primary">CUN019</name>
</gene>
<organismHost>
    <name type="scientific">Culex nigripalpus</name>
    <dbReference type="NCBI Taxonomy" id="42429"/>
</organismHost>
<dbReference type="GeneID" id="921881"/>
<evidence type="ECO:0000313" key="2">
    <source>
        <dbReference type="EMBL" id="AAK94097.1"/>
    </source>
</evidence>
<name>Q919Q0_NPVCO</name>
<proteinExistence type="predicted"/>
<accession>Q919Q0</accession>
<sequence>MDGVGDIYQGITAQLSTPKVLLLVSILVVFGVRAFILTIIALVALFIFTRNGGGEGEKGGPGDTTVEGLEDIIKRYTQLNQTESSVPT</sequence>